<feature type="compositionally biased region" description="Polar residues" evidence="9">
    <location>
        <begin position="112"/>
        <end position="122"/>
    </location>
</feature>
<feature type="coiled-coil region" evidence="8">
    <location>
        <begin position="342"/>
        <end position="674"/>
    </location>
</feature>
<feature type="compositionally biased region" description="Polar residues" evidence="9">
    <location>
        <begin position="172"/>
        <end position="182"/>
    </location>
</feature>
<dbReference type="GeneID" id="83215618"/>
<feature type="coiled-coil region" evidence="8">
    <location>
        <begin position="1113"/>
        <end position="1168"/>
    </location>
</feature>
<sequence length="1381" mass="157475">MGPINDTELKVGVRVQVQGKTGTIRYAGTTSFQTGKWIGIELDEPSGKNSGIVQGKRYFDCRLNHGVFVRPSQVRVLPSRSSSSTSEDDALSSPRSDRSSASSERFAPPQDPNLTAARSLQQRTPSPSSTLLPSRISSPGSRIGRLHQQSGASGGGSTAQTGLRRPTMIASPRSSAVPTASVTIGPGSGKKSIIRRPRSGTQGSSNNNHPATNSASSAGGASREARDRQLHLLREQQQQRLRDLQEHREQYERDEQARTAATPDNADEDQDVDNESTKPEDEDEDEEEEDETPATPPQQQDLPQQQQQQQQPAAPPSASVYGTLAPSMPVSKSEQTVPMKDYEELRLKLKILETKRQEDRERHRENEKVKEEAEQFLTLRNKLQDKVAELQKDLRETKRQLKETSEERDAFESKYTDVIESMEMMTLDKEVAEERAENLQQEVNVLKDKIEEISVDLDVLKKEADILNRAPENTGEEKTPLEVIQLERHNDRLKEALMRLRDATQEQEAELNRKIKALEKENYELEDYKEQYERVKEQLSDADMQIEDLKQRLDDALHAEDLVEQLTDKNLTLNEKMEEMRVVIQDLEALKELADELEENHMETEKQLQAEIDHRDMLLREQLERIRSGEETNADYEATIQQFRELVINLQNDLEQLRQQEQTQQSERHSLSSQSQAMMSLNMQLQSTVMKAHAKAVDLELRKLDAAQANDRLTYVQPYLPDSFFKTENDPISCLLLFKRLAFKSELIIKQLDQNHPISEKLMDTINENLVSVCEMRQRAGWLSDLAKRFVTFIQHCSPDIFTRMGQVYHDLVGTERRLNGIVELLRTDELKESECVSDLQRMIAQLEHLTEVYLVQNGESILVDQFFGLTRALDLNADRMAVELTFVKQAVDNAVRKEGISITEGEERLDFDYLEPLGRLVSQAKNSKIMAKKLLRQLEDLSEQALMLKSEHLHRFKTLYAISTKLSQFCFEVYKQIAEYINAKRGSKEEISLGIIQQIVYSKADEILEIAESTMWEGCLRTLKSLTNELTATITRIDNDNKMDKIATGIAPWIQRASDMKAEVVVSHDMERKLQQHSDEIVKLIKDIKMKDQALQESNVKVEWLEKRMTVAKKQTEQIATLEETLAKSQAQEHMYAEAIENLQAEFDALEQEHGKLKAAAAQSEMKWQMAADNKKSEHDPSTSDTSTKETEVANYSHVTSQLETLKAVIQYLRTENSHLKSRDIISSLQLDKLPEHIEHNEEEIKKKEALRTMALETRVLIKDMRAASAVPKVVALDGERRSGKWHSQKRTPSYQYQTQQSVLYTLKHRSDQLRNKMEELKPPSSAATANTTPARSLQQALTRSLARIQIPSLSSSSSSHRIQLTSAAEFERIHSVFLR</sequence>
<evidence type="ECO:0000256" key="4">
    <source>
        <dbReference type="ARBA" id="ARBA00022701"/>
    </source>
</evidence>
<dbReference type="EMBL" id="JARTCD010000042">
    <property type="protein sequence ID" value="KAJ8656198.1"/>
    <property type="molecule type" value="Genomic_DNA"/>
</dbReference>
<feature type="compositionally biased region" description="Low complexity" evidence="9">
    <location>
        <begin position="1324"/>
        <end position="1338"/>
    </location>
</feature>
<dbReference type="Gene3D" id="2.30.30.190">
    <property type="entry name" value="CAP Gly-rich-like domain"/>
    <property type="match status" value="1"/>
</dbReference>
<dbReference type="InterPro" id="IPR000938">
    <property type="entry name" value="CAP-Gly_domain"/>
</dbReference>
<feature type="domain" description="CAP-Gly" evidence="10">
    <location>
        <begin position="28"/>
        <end position="70"/>
    </location>
</feature>
<evidence type="ECO:0000313" key="12">
    <source>
        <dbReference type="Proteomes" id="UP001234581"/>
    </source>
</evidence>
<comment type="caution">
    <text evidence="11">The sequence shown here is derived from an EMBL/GenBank/DDBJ whole genome shotgun (WGS) entry which is preliminary data.</text>
</comment>
<evidence type="ECO:0000256" key="7">
    <source>
        <dbReference type="ARBA" id="ARBA00023212"/>
    </source>
</evidence>
<feature type="compositionally biased region" description="Polar residues" evidence="9">
    <location>
        <begin position="199"/>
        <end position="213"/>
    </location>
</feature>
<feature type="region of interest" description="Disordered" evidence="9">
    <location>
        <begin position="1172"/>
        <end position="1196"/>
    </location>
</feature>
<evidence type="ECO:0000256" key="5">
    <source>
        <dbReference type="ARBA" id="ARBA00023017"/>
    </source>
</evidence>
<organism evidence="11 12">
    <name type="scientific">Lichtheimia ornata</name>
    <dbReference type="NCBI Taxonomy" id="688661"/>
    <lineage>
        <taxon>Eukaryota</taxon>
        <taxon>Fungi</taxon>
        <taxon>Fungi incertae sedis</taxon>
        <taxon>Mucoromycota</taxon>
        <taxon>Mucoromycotina</taxon>
        <taxon>Mucoromycetes</taxon>
        <taxon>Mucorales</taxon>
        <taxon>Lichtheimiaceae</taxon>
        <taxon>Lichtheimia</taxon>
    </lineage>
</organism>
<protein>
    <recommendedName>
        <fullName evidence="10">CAP-Gly domain-containing protein</fullName>
    </recommendedName>
</protein>
<gene>
    <name evidence="11" type="ORF">O0I10_008211</name>
</gene>
<dbReference type="PANTHER" id="PTHR18916">
    <property type="entry name" value="DYNACTIN 1-RELATED MICROTUBULE-BINDING"/>
    <property type="match status" value="1"/>
</dbReference>
<evidence type="ECO:0000256" key="3">
    <source>
        <dbReference type="ARBA" id="ARBA00022490"/>
    </source>
</evidence>
<feature type="compositionally biased region" description="Acidic residues" evidence="9">
    <location>
        <begin position="265"/>
        <end position="292"/>
    </location>
</feature>
<feature type="compositionally biased region" description="Basic and acidic residues" evidence="9">
    <location>
        <begin position="240"/>
        <end position="257"/>
    </location>
</feature>
<evidence type="ECO:0000256" key="8">
    <source>
        <dbReference type="SAM" id="Coils"/>
    </source>
</evidence>
<dbReference type="GO" id="GO:0005938">
    <property type="term" value="C:cell cortex"/>
    <property type="evidence" value="ECO:0007669"/>
    <property type="project" value="TreeGrafter"/>
</dbReference>
<dbReference type="GO" id="GO:0005634">
    <property type="term" value="C:nucleus"/>
    <property type="evidence" value="ECO:0007669"/>
    <property type="project" value="TreeGrafter"/>
</dbReference>
<keyword evidence="7" id="KW-0206">Cytoskeleton</keyword>
<keyword evidence="4" id="KW-0493">Microtubule</keyword>
<dbReference type="GO" id="GO:0030286">
    <property type="term" value="C:dynein complex"/>
    <property type="evidence" value="ECO:0007669"/>
    <property type="project" value="UniProtKB-KW"/>
</dbReference>
<dbReference type="GO" id="GO:0051010">
    <property type="term" value="F:microtubule plus-end binding"/>
    <property type="evidence" value="ECO:0007669"/>
    <property type="project" value="TreeGrafter"/>
</dbReference>
<reference evidence="11 12" key="1">
    <citation type="submission" date="2023-03" db="EMBL/GenBank/DDBJ databases">
        <title>Genome sequence of Lichtheimia ornata CBS 291.66.</title>
        <authorList>
            <person name="Mohabir J.T."/>
            <person name="Shea T.P."/>
            <person name="Kurbessoian T."/>
            <person name="Berby B."/>
            <person name="Fontaine J."/>
            <person name="Livny J."/>
            <person name="Gnirke A."/>
            <person name="Stajich J.E."/>
            <person name="Cuomo C.A."/>
        </authorList>
    </citation>
    <scope>NUCLEOTIDE SEQUENCE [LARGE SCALE GENOMIC DNA]</scope>
    <source>
        <strain evidence="11">CBS 291.66</strain>
    </source>
</reference>
<evidence type="ECO:0000256" key="9">
    <source>
        <dbReference type="SAM" id="MobiDB-lite"/>
    </source>
</evidence>
<dbReference type="PROSITE" id="PS50245">
    <property type="entry name" value="CAP_GLY_2"/>
    <property type="match status" value="1"/>
</dbReference>
<feature type="compositionally biased region" description="Basic and acidic residues" evidence="9">
    <location>
        <begin position="1174"/>
        <end position="1193"/>
    </location>
</feature>
<dbReference type="RefSeq" id="XP_058341111.1">
    <property type="nucleotide sequence ID" value="XM_058488218.1"/>
</dbReference>
<feature type="coiled-coil region" evidence="8">
    <location>
        <begin position="925"/>
        <end position="952"/>
    </location>
</feature>
<feature type="region of interest" description="Disordered" evidence="9">
    <location>
        <begin position="1321"/>
        <end position="1342"/>
    </location>
</feature>
<dbReference type="InterPro" id="IPR036859">
    <property type="entry name" value="CAP-Gly_dom_sf"/>
</dbReference>
<dbReference type="Proteomes" id="UP001234581">
    <property type="component" value="Unassembled WGS sequence"/>
</dbReference>
<feature type="compositionally biased region" description="Low complexity" evidence="9">
    <location>
        <begin position="123"/>
        <end position="151"/>
    </location>
</feature>
<evidence type="ECO:0000313" key="11">
    <source>
        <dbReference type="EMBL" id="KAJ8656198.1"/>
    </source>
</evidence>
<dbReference type="SUPFAM" id="SSF74924">
    <property type="entry name" value="Cap-Gly domain"/>
    <property type="match status" value="1"/>
</dbReference>
<proteinExistence type="inferred from homology"/>
<dbReference type="SMART" id="SM01052">
    <property type="entry name" value="CAP_GLY"/>
    <property type="match status" value="1"/>
</dbReference>
<evidence type="ECO:0000256" key="2">
    <source>
        <dbReference type="ARBA" id="ARBA00011010"/>
    </source>
</evidence>
<keyword evidence="3" id="KW-0963">Cytoplasm</keyword>
<evidence type="ECO:0000256" key="6">
    <source>
        <dbReference type="ARBA" id="ARBA00023054"/>
    </source>
</evidence>
<dbReference type="InterPro" id="IPR022157">
    <property type="entry name" value="Dynactin"/>
</dbReference>
<dbReference type="Pfam" id="PF01302">
    <property type="entry name" value="CAP_GLY"/>
    <property type="match status" value="1"/>
</dbReference>
<keyword evidence="5" id="KW-0243">Dynein</keyword>
<evidence type="ECO:0000259" key="10">
    <source>
        <dbReference type="PROSITE" id="PS50245"/>
    </source>
</evidence>
<feature type="compositionally biased region" description="Low complexity" evidence="9">
    <location>
        <begin position="297"/>
        <end position="312"/>
    </location>
</feature>
<name>A0AAD7XX51_9FUNG</name>
<keyword evidence="12" id="KW-1185">Reference proteome</keyword>
<dbReference type="GO" id="GO:0035371">
    <property type="term" value="C:microtubule plus-end"/>
    <property type="evidence" value="ECO:0007669"/>
    <property type="project" value="TreeGrafter"/>
</dbReference>
<comment type="subcellular location">
    <subcellularLocation>
        <location evidence="1">Cytoplasm</location>
        <location evidence="1">Cytoskeleton</location>
    </subcellularLocation>
</comment>
<dbReference type="PANTHER" id="PTHR18916:SF85">
    <property type="entry name" value="TUBULIN-FOLDING COFACTOR B"/>
    <property type="match status" value="1"/>
</dbReference>
<evidence type="ECO:0000256" key="1">
    <source>
        <dbReference type="ARBA" id="ARBA00004245"/>
    </source>
</evidence>
<feature type="region of interest" description="Disordered" evidence="9">
    <location>
        <begin position="75"/>
        <end position="337"/>
    </location>
</feature>
<dbReference type="Pfam" id="PF12455">
    <property type="entry name" value="Dynactin"/>
    <property type="match status" value="1"/>
</dbReference>
<dbReference type="GO" id="GO:0031122">
    <property type="term" value="P:cytoplasmic microtubule organization"/>
    <property type="evidence" value="ECO:0007669"/>
    <property type="project" value="TreeGrafter"/>
</dbReference>
<comment type="similarity">
    <text evidence="2">Belongs to the dynactin 150 kDa subunit family.</text>
</comment>
<accession>A0AAD7XX51</accession>
<feature type="compositionally biased region" description="Basic and acidic residues" evidence="9">
    <location>
        <begin position="223"/>
        <end position="234"/>
    </location>
</feature>
<feature type="compositionally biased region" description="Low complexity" evidence="9">
    <location>
        <begin position="75"/>
        <end position="107"/>
    </location>
</feature>
<keyword evidence="6 8" id="KW-0175">Coiled coil</keyword>